<feature type="region of interest" description="Disordered" evidence="1">
    <location>
        <begin position="92"/>
        <end position="158"/>
    </location>
</feature>
<sequence>MLPTSGTLETEYEENNVFLSASESPDYTPPPTLVASPYVYHRDHHAGSGQTIINITVNATTAPVTVQSGNVPRSPPPMHVPTTPVRRRAIAADTATSPRSARGSRVHAGYNTPPSTRSISTRRANYRPDYDAPPSPMSPTPRPTLSRPATRTDSEAASRRMREIERALEEFRLEQTLGQAAGHTRMSAEPVTEGNVQSYVLTHFVKKHIDPPELGRLKWYIAIVAVKVGILKHYSEMTHYLAVSHASHQKTSSRDEAERLYYACKAKGLIRVVKQ</sequence>
<protein>
    <submittedName>
        <fullName evidence="2">Uncharacterized protein</fullName>
    </submittedName>
</protein>
<evidence type="ECO:0000313" key="2">
    <source>
        <dbReference type="EMBL" id="RDX40436.1"/>
    </source>
</evidence>
<keyword evidence="3" id="KW-1185">Reference proteome</keyword>
<name>A0A371CJI1_9APHY</name>
<reference evidence="2 3" key="1">
    <citation type="journal article" date="2018" name="Biotechnol. Biofuels">
        <title>Integrative visual omics of the white-rot fungus Polyporus brumalis exposes the biotechnological potential of its oxidative enzymes for delignifying raw plant biomass.</title>
        <authorList>
            <person name="Miyauchi S."/>
            <person name="Rancon A."/>
            <person name="Drula E."/>
            <person name="Hage H."/>
            <person name="Chaduli D."/>
            <person name="Favel A."/>
            <person name="Grisel S."/>
            <person name="Henrissat B."/>
            <person name="Herpoel-Gimbert I."/>
            <person name="Ruiz-Duenas F.J."/>
            <person name="Chevret D."/>
            <person name="Hainaut M."/>
            <person name="Lin J."/>
            <person name="Wang M."/>
            <person name="Pangilinan J."/>
            <person name="Lipzen A."/>
            <person name="Lesage-Meessen L."/>
            <person name="Navarro D."/>
            <person name="Riley R."/>
            <person name="Grigoriev I.V."/>
            <person name="Zhou S."/>
            <person name="Raouche S."/>
            <person name="Rosso M.N."/>
        </authorList>
    </citation>
    <scope>NUCLEOTIDE SEQUENCE [LARGE SCALE GENOMIC DNA]</scope>
    <source>
        <strain evidence="2 3">BRFM 1820</strain>
    </source>
</reference>
<dbReference type="Proteomes" id="UP000256964">
    <property type="component" value="Unassembled WGS sequence"/>
</dbReference>
<dbReference type="EMBL" id="KZ857556">
    <property type="protein sequence ID" value="RDX40436.1"/>
    <property type="molecule type" value="Genomic_DNA"/>
</dbReference>
<evidence type="ECO:0000256" key="1">
    <source>
        <dbReference type="SAM" id="MobiDB-lite"/>
    </source>
</evidence>
<evidence type="ECO:0000313" key="3">
    <source>
        <dbReference type="Proteomes" id="UP000256964"/>
    </source>
</evidence>
<organism evidence="2 3">
    <name type="scientific">Lentinus brumalis</name>
    <dbReference type="NCBI Taxonomy" id="2498619"/>
    <lineage>
        <taxon>Eukaryota</taxon>
        <taxon>Fungi</taxon>
        <taxon>Dikarya</taxon>
        <taxon>Basidiomycota</taxon>
        <taxon>Agaricomycotina</taxon>
        <taxon>Agaricomycetes</taxon>
        <taxon>Polyporales</taxon>
        <taxon>Polyporaceae</taxon>
        <taxon>Lentinus</taxon>
    </lineage>
</organism>
<dbReference type="AlphaFoldDB" id="A0A371CJI1"/>
<dbReference type="OrthoDB" id="2658750at2759"/>
<feature type="compositionally biased region" description="Pro residues" evidence="1">
    <location>
        <begin position="131"/>
        <end position="142"/>
    </location>
</feature>
<proteinExistence type="predicted"/>
<feature type="compositionally biased region" description="Polar residues" evidence="1">
    <location>
        <begin position="112"/>
        <end position="123"/>
    </location>
</feature>
<accession>A0A371CJI1</accession>
<gene>
    <name evidence="2" type="ORF">OH76DRAFT_1423701</name>
</gene>